<dbReference type="WBParaSite" id="Pan_g16055.t1">
    <property type="protein sequence ID" value="Pan_g16055.t1"/>
    <property type="gene ID" value="Pan_g16055"/>
</dbReference>
<dbReference type="AlphaFoldDB" id="A0A7E4V4S1"/>
<keyword evidence="1" id="KW-1185">Reference proteome</keyword>
<sequence length="103" mass="12546">MFIRNCAHIKRLHVKRQSVRMNKIRRMTRDTKHGRRTVELDRHNRRFTKPDPMPKYLRRLQPDDFVSKDISYDPVVTYPKMILIERPKKNHKKNHGMPADKTK</sequence>
<evidence type="ECO:0000313" key="2">
    <source>
        <dbReference type="WBParaSite" id="Pan_g16055.t1"/>
    </source>
</evidence>
<dbReference type="Proteomes" id="UP000492821">
    <property type="component" value="Unassembled WGS sequence"/>
</dbReference>
<name>A0A7E4V4S1_PANRE</name>
<organism evidence="1 2">
    <name type="scientific">Panagrellus redivivus</name>
    <name type="common">Microworm</name>
    <dbReference type="NCBI Taxonomy" id="6233"/>
    <lineage>
        <taxon>Eukaryota</taxon>
        <taxon>Metazoa</taxon>
        <taxon>Ecdysozoa</taxon>
        <taxon>Nematoda</taxon>
        <taxon>Chromadorea</taxon>
        <taxon>Rhabditida</taxon>
        <taxon>Tylenchina</taxon>
        <taxon>Panagrolaimomorpha</taxon>
        <taxon>Panagrolaimoidea</taxon>
        <taxon>Panagrolaimidae</taxon>
        <taxon>Panagrellus</taxon>
    </lineage>
</organism>
<reference evidence="1" key="1">
    <citation type="journal article" date="2013" name="Genetics">
        <title>The draft genome and transcriptome of Panagrellus redivivus are shaped by the harsh demands of a free-living lifestyle.</title>
        <authorList>
            <person name="Srinivasan J."/>
            <person name="Dillman A.R."/>
            <person name="Macchietto M.G."/>
            <person name="Heikkinen L."/>
            <person name="Lakso M."/>
            <person name="Fracchia K.M."/>
            <person name="Antoshechkin I."/>
            <person name="Mortazavi A."/>
            <person name="Wong G."/>
            <person name="Sternberg P.W."/>
        </authorList>
    </citation>
    <scope>NUCLEOTIDE SEQUENCE [LARGE SCALE GENOMIC DNA]</scope>
    <source>
        <strain evidence="1">MT8872</strain>
    </source>
</reference>
<protein>
    <submittedName>
        <fullName evidence="2">Ribosomal protein L23</fullName>
    </submittedName>
</protein>
<evidence type="ECO:0000313" key="1">
    <source>
        <dbReference type="Proteomes" id="UP000492821"/>
    </source>
</evidence>
<reference evidence="2" key="2">
    <citation type="submission" date="2020-10" db="UniProtKB">
        <authorList>
            <consortium name="WormBaseParasite"/>
        </authorList>
    </citation>
    <scope>IDENTIFICATION</scope>
</reference>
<proteinExistence type="predicted"/>
<accession>A0A7E4V4S1</accession>